<dbReference type="InterPro" id="IPR001245">
    <property type="entry name" value="Ser-Thr/Tyr_kinase_cat_dom"/>
</dbReference>
<evidence type="ECO:0000256" key="10">
    <source>
        <dbReference type="ARBA" id="ARBA00022741"/>
    </source>
</evidence>
<dbReference type="InterPro" id="IPR011009">
    <property type="entry name" value="Kinase-like_dom_sf"/>
</dbReference>
<evidence type="ECO:0000259" key="18">
    <source>
        <dbReference type="PROSITE" id="PS50011"/>
    </source>
</evidence>
<keyword evidence="6" id="KW-0723">Serine/threonine-protein kinase</keyword>
<feature type="signal peptide" evidence="17">
    <location>
        <begin position="1"/>
        <end position="30"/>
    </location>
</feature>
<evidence type="ECO:0000256" key="8">
    <source>
        <dbReference type="ARBA" id="ARBA00022729"/>
    </source>
</evidence>
<dbReference type="Gene3D" id="1.10.510.10">
    <property type="entry name" value="Transferase(Phosphotransferase) domain 1"/>
    <property type="match status" value="1"/>
</dbReference>
<dbReference type="PROSITE" id="PS50011">
    <property type="entry name" value="PROTEIN_KINASE_DOM"/>
    <property type="match status" value="1"/>
</dbReference>
<comment type="similarity">
    <text evidence="3">In the C-terminal section; belongs to the protein kinase superfamily. Ser/Thr protein kinase family.</text>
</comment>
<comment type="subcellular location">
    <subcellularLocation>
        <location evidence="1">Cell membrane</location>
        <topology evidence="1">Single-pass type I membrane protein</topology>
    </subcellularLocation>
</comment>
<dbReference type="SUPFAM" id="SSF49899">
    <property type="entry name" value="Concanavalin A-like lectins/glucanases"/>
    <property type="match status" value="1"/>
</dbReference>
<gene>
    <name evidence="19" type="ORF">RJ641_019082</name>
</gene>
<dbReference type="InterPro" id="IPR019825">
    <property type="entry name" value="Lectin_legB_Mn/Ca_BS"/>
</dbReference>
<dbReference type="InterPro" id="IPR050528">
    <property type="entry name" value="L-type_Lectin-RKs"/>
</dbReference>
<keyword evidence="13 16" id="KW-0472">Membrane</keyword>
<feature type="chain" id="PRO_5042922607" description="non-specific serine/threonine protein kinase" evidence="17">
    <location>
        <begin position="31"/>
        <end position="586"/>
    </location>
</feature>
<dbReference type="Gene3D" id="2.60.120.200">
    <property type="match status" value="1"/>
</dbReference>
<dbReference type="EC" id="2.7.11.1" evidence="4"/>
<dbReference type="FunFam" id="1.10.510.10:FF:000240">
    <property type="entry name" value="Lectin-domain containing receptor kinase A4.3"/>
    <property type="match status" value="1"/>
</dbReference>
<dbReference type="InterPro" id="IPR013320">
    <property type="entry name" value="ConA-like_dom_sf"/>
</dbReference>
<evidence type="ECO:0000256" key="7">
    <source>
        <dbReference type="ARBA" id="ARBA00022692"/>
    </source>
</evidence>
<protein>
    <recommendedName>
        <fullName evidence="4">non-specific serine/threonine protein kinase</fullName>
        <ecNumber evidence="4">2.7.11.1</ecNumber>
    </recommendedName>
</protein>
<comment type="caution">
    <text evidence="19">The sequence shown here is derived from an EMBL/GenBank/DDBJ whole genome shotgun (WGS) entry which is preliminary data.</text>
</comment>
<proteinExistence type="inferred from homology"/>
<dbReference type="PANTHER" id="PTHR27007">
    <property type="match status" value="1"/>
</dbReference>
<evidence type="ECO:0000256" key="11">
    <source>
        <dbReference type="ARBA" id="ARBA00022840"/>
    </source>
</evidence>
<keyword evidence="5" id="KW-1003">Cell membrane</keyword>
<keyword evidence="15" id="KW-0325">Glycoprotein</keyword>
<accession>A0AAN8UQS4</accession>
<keyword evidence="10" id="KW-0547">Nucleotide-binding</keyword>
<evidence type="ECO:0000256" key="14">
    <source>
        <dbReference type="ARBA" id="ARBA00023170"/>
    </source>
</evidence>
<evidence type="ECO:0000313" key="20">
    <source>
        <dbReference type="Proteomes" id="UP001370490"/>
    </source>
</evidence>
<dbReference type="Pfam" id="PF07714">
    <property type="entry name" value="PK_Tyr_Ser-Thr"/>
    <property type="match status" value="1"/>
</dbReference>
<dbReference type="GO" id="GO:0030246">
    <property type="term" value="F:carbohydrate binding"/>
    <property type="evidence" value="ECO:0007669"/>
    <property type="project" value="UniProtKB-KW"/>
</dbReference>
<dbReference type="GO" id="GO:0004674">
    <property type="term" value="F:protein serine/threonine kinase activity"/>
    <property type="evidence" value="ECO:0007669"/>
    <property type="project" value="UniProtKB-KW"/>
</dbReference>
<evidence type="ECO:0000256" key="16">
    <source>
        <dbReference type="SAM" id="Phobius"/>
    </source>
</evidence>
<dbReference type="Pfam" id="PF00139">
    <property type="entry name" value="Lectin_legB"/>
    <property type="match status" value="1"/>
</dbReference>
<dbReference type="GO" id="GO:0005886">
    <property type="term" value="C:plasma membrane"/>
    <property type="evidence" value="ECO:0007669"/>
    <property type="project" value="UniProtKB-SubCell"/>
</dbReference>
<keyword evidence="19" id="KW-0418">Kinase</keyword>
<evidence type="ECO:0000256" key="2">
    <source>
        <dbReference type="ARBA" id="ARBA00008536"/>
    </source>
</evidence>
<feature type="domain" description="Protein kinase" evidence="18">
    <location>
        <begin position="336"/>
        <end position="586"/>
    </location>
</feature>
<keyword evidence="7 16" id="KW-0812">Transmembrane</keyword>
<evidence type="ECO:0000256" key="17">
    <source>
        <dbReference type="SAM" id="SignalP"/>
    </source>
</evidence>
<dbReference type="GO" id="GO:0002229">
    <property type="term" value="P:defense response to oomycetes"/>
    <property type="evidence" value="ECO:0007669"/>
    <property type="project" value="UniProtKB-ARBA"/>
</dbReference>
<evidence type="ECO:0000256" key="4">
    <source>
        <dbReference type="ARBA" id="ARBA00012513"/>
    </source>
</evidence>
<keyword evidence="8 17" id="KW-0732">Signal</keyword>
<dbReference type="PROSITE" id="PS00307">
    <property type="entry name" value="LECTIN_LEGUME_BETA"/>
    <property type="match status" value="1"/>
</dbReference>
<sequence>MGAFHQKFPKCLLFLYFFFPFSILLHSASSLSFNFSSFGTNAKEILYEGDAFPSGNAIQLTRDQQDSNNSMSVGRAVYKYPIYLWNHATGKLADFSTRFSFAINSRNNSCYGDGMAFFLAPKGSHLPNNSAGGYLGLVNSTTQANARNSPFVAVEFDSFQNSWDVSGDHVGINVDSVASLQFVNLSSSIKDGRKANAWVSYDSHKKNLSVLLVYSNDSLVTEETYRASLKVNLRDYLPQWITIGFTGASGDCIELHTIYSWDFNSSSLQISGASQIMEVILSIFGAFILVGIVGFLFYVLKNKKGMKQRVTVRLGSEKFWGPNVSYKKVWEATDGFSEEKVLGKGGCGLVYRGILKDQNGDSVDVAVKKFTRNTKAALKDYESEVRILSKLSHRNIVLLLWWCQKHWKFLLVYEYRPQELLLVYKYMHKGSLYSHLFEKEETLNWAQRYNIAKGLAEALCYLHERCDPCVLHRNIKSSNVFLDEKFNAKLGDFGLSRLVDHGERLQNKGGYLAPECGRTCKASKKSDVYGFGIVVLEIACGKKALEVDLKGNVMALVEWVWEHYWRHMQLFILVPLPIEYLLFVSC</sequence>
<keyword evidence="12 16" id="KW-1133">Transmembrane helix</keyword>
<organism evidence="19 20">
    <name type="scientific">Dillenia turbinata</name>
    <dbReference type="NCBI Taxonomy" id="194707"/>
    <lineage>
        <taxon>Eukaryota</taxon>
        <taxon>Viridiplantae</taxon>
        <taxon>Streptophyta</taxon>
        <taxon>Embryophyta</taxon>
        <taxon>Tracheophyta</taxon>
        <taxon>Spermatophyta</taxon>
        <taxon>Magnoliopsida</taxon>
        <taxon>eudicotyledons</taxon>
        <taxon>Gunneridae</taxon>
        <taxon>Pentapetalae</taxon>
        <taxon>Dilleniales</taxon>
        <taxon>Dilleniaceae</taxon>
        <taxon>Dillenia</taxon>
    </lineage>
</organism>
<evidence type="ECO:0000313" key="19">
    <source>
        <dbReference type="EMBL" id="KAK6916221.1"/>
    </source>
</evidence>
<evidence type="ECO:0000256" key="12">
    <source>
        <dbReference type="ARBA" id="ARBA00022989"/>
    </source>
</evidence>
<keyword evidence="11" id="KW-0067">ATP-binding</keyword>
<evidence type="ECO:0000256" key="15">
    <source>
        <dbReference type="ARBA" id="ARBA00023180"/>
    </source>
</evidence>
<evidence type="ECO:0000256" key="5">
    <source>
        <dbReference type="ARBA" id="ARBA00022475"/>
    </source>
</evidence>
<keyword evidence="9" id="KW-0430">Lectin</keyword>
<dbReference type="GO" id="GO:0005524">
    <property type="term" value="F:ATP binding"/>
    <property type="evidence" value="ECO:0007669"/>
    <property type="project" value="UniProtKB-KW"/>
</dbReference>
<dbReference type="Gene3D" id="3.30.200.20">
    <property type="entry name" value="Phosphorylase Kinase, domain 1"/>
    <property type="match status" value="1"/>
</dbReference>
<dbReference type="InterPro" id="IPR001220">
    <property type="entry name" value="Legume_lectin_dom"/>
</dbReference>
<dbReference type="EMBL" id="JBAMMX010000024">
    <property type="protein sequence ID" value="KAK6916221.1"/>
    <property type="molecule type" value="Genomic_DNA"/>
</dbReference>
<feature type="transmembrane region" description="Helical" evidence="16">
    <location>
        <begin position="279"/>
        <end position="300"/>
    </location>
</feature>
<dbReference type="FunFam" id="2.60.120.200:FF:000103">
    <property type="entry name" value="L-type lectin-domain containing receptor kinase IX.1"/>
    <property type="match status" value="1"/>
</dbReference>
<evidence type="ECO:0000256" key="1">
    <source>
        <dbReference type="ARBA" id="ARBA00004251"/>
    </source>
</evidence>
<keyword evidence="20" id="KW-1185">Reference proteome</keyword>
<evidence type="ECO:0000256" key="13">
    <source>
        <dbReference type="ARBA" id="ARBA00023136"/>
    </source>
</evidence>
<evidence type="ECO:0000256" key="9">
    <source>
        <dbReference type="ARBA" id="ARBA00022734"/>
    </source>
</evidence>
<dbReference type="CDD" id="cd06899">
    <property type="entry name" value="lectin_legume_LecRK_Arcelin_ConA"/>
    <property type="match status" value="1"/>
</dbReference>
<name>A0AAN8UQS4_9MAGN</name>
<dbReference type="AlphaFoldDB" id="A0AAN8UQS4"/>
<dbReference type="SUPFAM" id="SSF56112">
    <property type="entry name" value="Protein kinase-like (PK-like)"/>
    <property type="match status" value="1"/>
</dbReference>
<comment type="similarity">
    <text evidence="2">In the N-terminal section; belongs to the leguminous lectin family.</text>
</comment>
<reference evidence="19 20" key="1">
    <citation type="submission" date="2023-12" db="EMBL/GenBank/DDBJ databases">
        <title>A high-quality genome assembly for Dillenia turbinata (Dilleniales).</title>
        <authorList>
            <person name="Chanderbali A."/>
        </authorList>
    </citation>
    <scope>NUCLEOTIDE SEQUENCE [LARGE SCALE GENOMIC DNA]</scope>
    <source>
        <strain evidence="19">LSX21</strain>
        <tissue evidence="19">Leaf</tissue>
    </source>
</reference>
<dbReference type="Proteomes" id="UP001370490">
    <property type="component" value="Unassembled WGS sequence"/>
</dbReference>
<keyword evidence="6" id="KW-0808">Transferase</keyword>
<evidence type="ECO:0000256" key="3">
    <source>
        <dbReference type="ARBA" id="ARBA00010217"/>
    </source>
</evidence>
<dbReference type="InterPro" id="IPR000719">
    <property type="entry name" value="Prot_kinase_dom"/>
</dbReference>
<evidence type="ECO:0000256" key="6">
    <source>
        <dbReference type="ARBA" id="ARBA00022527"/>
    </source>
</evidence>
<keyword evidence="14" id="KW-0675">Receptor</keyword>